<evidence type="ECO:0000256" key="1">
    <source>
        <dbReference type="ARBA" id="ARBA00000189"/>
    </source>
</evidence>
<dbReference type="GO" id="GO:0046872">
    <property type="term" value="F:metal ion binding"/>
    <property type="evidence" value="ECO:0007669"/>
    <property type="project" value="UniProtKB-KW"/>
</dbReference>
<keyword evidence="13" id="KW-1185">Reference proteome</keyword>
<keyword evidence="10" id="KW-0812">Transmembrane</keyword>
<keyword evidence="9" id="KW-0408">Iron</keyword>
<sequence>MEKYNQVKIFIVFVMVSIPFTLAKVRVGFYGTSCPQAESIVQQAVQHRFAVDQSVTAAPYFGCISMIVLLGYHNTSYSRCNSPIGGQQYNVPTGRRDGLVSSISEVDLPGPTSTIS</sequence>
<evidence type="ECO:0000256" key="3">
    <source>
        <dbReference type="ARBA" id="ARBA00001970"/>
    </source>
</evidence>
<organism evidence="12 13">
    <name type="scientific">Chenopodium quinoa</name>
    <name type="common">Quinoa</name>
    <dbReference type="NCBI Taxonomy" id="63459"/>
    <lineage>
        <taxon>Eukaryota</taxon>
        <taxon>Viridiplantae</taxon>
        <taxon>Streptophyta</taxon>
        <taxon>Embryophyta</taxon>
        <taxon>Tracheophyta</taxon>
        <taxon>Spermatophyta</taxon>
        <taxon>Magnoliopsida</taxon>
        <taxon>eudicotyledons</taxon>
        <taxon>Gunneridae</taxon>
        <taxon>Pentapetalae</taxon>
        <taxon>Caryophyllales</taxon>
        <taxon>Chenopodiaceae</taxon>
        <taxon>Chenopodioideae</taxon>
        <taxon>Atripliceae</taxon>
        <taxon>Chenopodium</taxon>
    </lineage>
</organism>
<accession>A0A803NAT9</accession>
<dbReference type="InterPro" id="IPR000823">
    <property type="entry name" value="Peroxidase_pln"/>
</dbReference>
<dbReference type="Gramene" id="AUR62043129-RA">
    <property type="protein sequence ID" value="AUR62043129-RA:cds"/>
    <property type="gene ID" value="AUR62043129"/>
</dbReference>
<keyword evidence="8" id="KW-0560">Oxidoreductase</keyword>
<dbReference type="PROSITE" id="PS50873">
    <property type="entry name" value="PEROXIDASE_4"/>
    <property type="match status" value="1"/>
</dbReference>
<dbReference type="GO" id="GO:0020037">
    <property type="term" value="F:heme binding"/>
    <property type="evidence" value="ECO:0007669"/>
    <property type="project" value="InterPro"/>
</dbReference>
<comment type="catalytic activity">
    <reaction evidence="1">
        <text>2 a phenolic donor + H2O2 = 2 a phenolic radical donor + 2 H2O</text>
        <dbReference type="Rhea" id="RHEA:56136"/>
        <dbReference type="ChEBI" id="CHEBI:15377"/>
        <dbReference type="ChEBI" id="CHEBI:16240"/>
        <dbReference type="ChEBI" id="CHEBI:139520"/>
        <dbReference type="ChEBI" id="CHEBI:139521"/>
        <dbReference type="EC" id="1.11.1.7"/>
    </reaction>
</comment>
<evidence type="ECO:0000259" key="11">
    <source>
        <dbReference type="PROSITE" id="PS50873"/>
    </source>
</evidence>
<protein>
    <recommendedName>
        <fullName evidence="4">peroxidase</fullName>
        <ecNumber evidence="4">1.11.1.7</ecNumber>
    </recommendedName>
</protein>
<comment type="cofactor">
    <cofactor evidence="3">
        <name>heme b</name>
        <dbReference type="ChEBI" id="CHEBI:60344"/>
    </cofactor>
</comment>
<dbReference type="PANTHER" id="PTHR31235">
    <property type="entry name" value="PEROXIDASE 25-RELATED"/>
    <property type="match status" value="1"/>
</dbReference>
<name>A0A803NAT9_CHEQI</name>
<keyword evidence="10" id="KW-0472">Membrane</keyword>
<evidence type="ECO:0000256" key="9">
    <source>
        <dbReference type="ARBA" id="ARBA00023004"/>
    </source>
</evidence>
<dbReference type="GO" id="GO:0006979">
    <property type="term" value="P:response to oxidative stress"/>
    <property type="evidence" value="ECO:0007669"/>
    <property type="project" value="InterPro"/>
</dbReference>
<evidence type="ECO:0000256" key="5">
    <source>
        <dbReference type="ARBA" id="ARBA00022559"/>
    </source>
</evidence>
<proteinExistence type="predicted"/>
<reference evidence="12" key="2">
    <citation type="submission" date="2021-03" db="UniProtKB">
        <authorList>
            <consortium name="EnsemblPlants"/>
        </authorList>
    </citation>
    <scope>IDENTIFICATION</scope>
</reference>
<keyword evidence="7" id="KW-0479">Metal-binding</keyword>
<dbReference type="Gene3D" id="1.10.520.10">
    <property type="match status" value="1"/>
</dbReference>
<evidence type="ECO:0000313" key="13">
    <source>
        <dbReference type="Proteomes" id="UP000596660"/>
    </source>
</evidence>
<evidence type="ECO:0000256" key="10">
    <source>
        <dbReference type="SAM" id="Phobius"/>
    </source>
</evidence>
<dbReference type="EC" id="1.11.1.7" evidence="4"/>
<reference evidence="12" key="1">
    <citation type="journal article" date="2017" name="Nature">
        <title>The genome of Chenopodium quinoa.</title>
        <authorList>
            <person name="Jarvis D.E."/>
            <person name="Ho Y.S."/>
            <person name="Lightfoot D.J."/>
            <person name="Schmoeckel S.M."/>
            <person name="Li B."/>
            <person name="Borm T.J.A."/>
            <person name="Ohyanagi H."/>
            <person name="Mineta K."/>
            <person name="Michell C.T."/>
            <person name="Saber N."/>
            <person name="Kharbatia N.M."/>
            <person name="Rupper R.R."/>
            <person name="Sharp A.R."/>
            <person name="Dally N."/>
            <person name="Boughton B.A."/>
            <person name="Woo Y.H."/>
            <person name="Gao G."/>
            <person name="Schijlen E.G.W.M."/>
            <person name="Guo X."/>
            <person name="Momin A.A."/>
            <person name="Negrao S."/>
            <person name="Al-Babili S."/>
            <person name="Gehring C."/>
            <person name="Roessner U."/>
            <person name="Jung C."/>
            <person name="Murphy K."/>
            <person name="Arold S.T."/>
            <person name="Gojobori T."/>
            <person name="van der Linden C.G."/>
            <person name="van Loo E.N."/>
            <person name="Jellen E.N."/>
            <person name="Maughan P.J."/>
            <person name="Tester M."/>
        </authorList>
    </citation>
    <scope>NUCLEOTIDE SEQUENCE [LARGE SCALE GENOMIC DNA]</scope>
    <source>
        <strain evidence="12">cv. PI 614886</strain>
    </source>
</reference>
<evidence type="ECO:0000256" key="8">
    <source>
        <dbReference type="ARBA" id="ARBA00023002"/>
    </source>
</evidence>
<evidence type="ECO:0000256" key="2">
    <source>
        <dbReference type="ARBA" id="ARBA00001913"/>
    </source>
</evidence>
<keyword evidence="5" id="KW-0575">Peroxidase</keyword>
<dbReference type="EnsemblPlants" id="AUR62043129-RA">
    <property type="protein sequence ID" value="AUR62043129-RA:cds"/>
    <property type="gene ID" value="AUR62043129"/>
</dbReference>
<evidence type="ECO:0000313" key="12">
    <source>
        <dbReference type="EnsemblPlants" id="AUR62043129-RA:cds"/>
    </source>
</evidence>
<evidence type="ECO:0000256" key="6">
    <source>
        <dbReference type="ARBA" id="ARBA00022617"/>
    </source>
</evidence>
<feature type="transmembrane region" description="Helical" evidence="10">
    <location>
        <begin position="6"/>
        <end position="23"/>
    </location>
</feature>
<dbReference type="Proteomes" id="UP000596660">
    <property type="component" value="Unplaced"/>
</dbReference>
<dbReference type="SUPFAM" id="SSF48113">
    <property type="entry name" value="Heme-dependent peroxidases"/>
    <property type="match status" value="1"/>
</dbReference>
<evidence type="ECO:0000256" key="7">
    <source>
        <dbReference type="ARBA" id="ARBA00022723"/>
    </source>
</evidence>
<evidence type="ECO:0000256" key="4">
    <source>
        <dbReference type="ARBA" id="ARBA00012313"/>
    </source>
</evidence>
<feature type="domain" description="Plant heme peroxidase family profile" evidence="11">
    <location>
        <begin position="48"/>
        <end position="116"/>
    </location>
</feature>
<comment type="cofactor">
    <cofactor evidence="2">
        <name>Ca(2+)</name>
        <dbReference type="ChEBI" id="CHEBI:29108"/>
    </cofactor>
</comment>
<dbReference type="AlphaFoldDB" id="A0A803NAT9"/>
<dbReference type="InterPro" id="IPR002016">
    <property type="entry name" value="Haem_peroxidase"/>
</dbReference>
<keyword evidence="10" id="KW-1133">Transmembrane helix</keyword>
<keyword evidence="6" id="KW-0349">Heme</keyword>
<dbReference type="GO" id="GO:0140825">
    <property type="term" value="F:lactoperoxidase activity"/>
    <property type="evidence" value="ECO:0007669"/>
    <property type="project" value="UniProtKB-EC"/>
</dbReference>
<dbReference type="InterPro" id="IPR010255">
    <property type="entry name" value="Haem_peroxidase_sf"/>
</dbReference>